<keyword evidence="6 10" id="KW-0732">Signal</keyword>
<feature type="signal peptide" evidence="10">
    <location>
        <begin position="1"/>
        <end position="18"/>
    </location>
</feature>
<evidence type="ECO:0000256" key="6">
    <source>
        <dbReference type="ARBA" id="ARBA00022729"/>
    </source>
</evidence>
<evidence type="ECO:0000313" key="12">
    <source>
        <dbReference type="EMBL" id="UNI20873.1"/>
    </source>
</evidence>
<comment type="caution">
    <text evidence="9">Lacks conserved residue(s) required for the propagation of feature annotation.</text>
</comment>
<dbReference type="EMBL" id="CP086359">
    <property type="protein sequence ID" value="UNI20873.1"/>
    <property type="molecule type" value="Genomic_DNA"/>
</dbReference>
<feature type="binding site" description="axial binding residue" evidence="9">
    <location>
        <position position="49"/>
    </location>
    <ligand>
        <name>heme</name>
        <dbReference type="ChEBI" id="CHEBI:30413"/>
    </ligand>
    <ligandPart>
        <name>Fe</name>
        <dbReference type="ChEBI" id="CHEBI:18248"/>
    </ligandPart>
</feature>
<feature type="disulfide bond" evidence="9">
    <location>
        <begin position="45"/>
        <end position="52"/>
    </location>
</feature>
<feature type="chain" id="PRO_5040204202" description="CFEM domain-containing protein" evidence="10">
    <location>
        <begin position="19"/>
        <end position="141"/>
    </location>
</feature>
<dbReference type="GO" id="GO:0046872">
    <property type="term" value="F:metal ion binding"/>
    <property type="evidence" value="ECO:0007669"/>
    <property type="project" value="UniProtKB-UniRule"/>
</dbReference>
<evidence type="ECO:0000256" key="5">
    <source>
        <dbReference type="ARBA" id="ARBA00022622"/>
    </source>
</evidence>
<evidence type="ECO:0000256" key="10">
    <source>
        <dbReference type="SAM" id="SignalP"/>
    </source>
</evidence>
<dbReference type="KEGG" id="ptkz:JDV02_006922"/>
<proteinExistence type="inferred from homology"/>
<keyword evidence="9" id="KW-0349">Heme</keyword>
<keyword evidence="4" id="KW-0964">Secreted</keyword>
<accession>A0A9Q8QJD4</accession>
<gene>
    <name evidence="12" type="ORF">JDV02_006922</name>
</gene>
<feature type="domain" description="CFEM" evidence="11">
    <location>
        <begin position="1"/>
        <end position="116"/>
    </location>
</feature>
<protein>
    <recommendedName>
        <fullName evidence="11">CFEM domain-containing protein</fullName>
    </recommendedName>
</protein>
<dbReference type="InterPro" id="IPR008427">
    <property type="entry name" value="Extracellular_membr_CFEM_dom"/>
</dbReference>
<dbReference type="Pfam" id="PF05730">
    <property type="entry name" value="CFEM"/>
    <property type="match status" value="1"/>
</dbReference>
<dbReference type="GO" id="GO:0005576">
    <property type="term" value="C:extracellular region"/>
    <property type="evidence" value="ECO:0007669"/>
    <property type="project" value="UniProtKB-SubCell"/>
</dbReference>
<evidence type="ECO:0000256" key="3">
    <source>
        <dbReference type="ARBA" id="ARBA00010031"/>
    </source>
</evidence>
<evidence type="ECO:0000256" key="2">
    <source>
        <dbReference type="ARBA" id="ARBA00004613"/>
    </source>
</evidence>
<reference evidence="12" key="1">
    <citation type="submission" date="2021-11" db="EMBL/GenBank/DDBJ databases">
        <title>Purpureocillium_takamizusanense_genome.</title>
        <authorList>
            <person name="Nguyen N.-H."/>
        </authorList>
    </citation>
    <scope>NUCLEOTIDE SEQUENCE</scope>
    <source>
        <strain evidence="12">PT3</strain>
    </source>
</reference>
<evidence type="ECO:0000256" key="4">
    <source>
        <dbReference type="ARBA" id="ARBA00022525"/>
    </source>
</evidence>
<keyword evidence="5" id="KW-0472">Membrane</keyword>
<evidence type="ECO:0000256" key="8">
    <source>
        <dbReference type="ARBA" id="ARBA00023288"/>
    </source>
</evidence>
<keyword evidence="8" id="KW-0449">Lipoprotein</keyword>
<dbReference type="AlphaFoldDB" id="A0A9Q8QJD4"/>
<comment type="subcellular location">
    <subcellularLocation>
        <location evidence="1">Membrane</location>
        <topology evidence="1">Lipid-anchor</topology>
        <topology evidence="1">GPI-anchor</topology>
    </subcellularLocation>
    <subcellularLocation>
        <location evidence="2">Secreted</location>
    </subcellularLocation>
</comment>
<evidence type="ECO:0000313" key="13">
    <source>
        <dbReference type="Proteomes" id="UP000829364"/>
    </source>
</evidence>
<keyword evidence="9" id="KW-0408">Iron</keyword>
<keyword evidence="7 9" id="KW-1015">Disulfide bond</keyword>
<dbReference type="Proteomes" id="UP000829364">
    <property type="component" value="Chromosome 6"/>
</dbReference>
<dbReference type="SMART" id="SM00747">
    <property type="entry name" value="CFEM"/>
    <property type="match status" value="1"/>
</dbReference>
<dbReference type="RefSeq" id="XP_047844354.1">
    <property type="nucleotide sequence ID" value="XM_047988359.1"/>
</dbReference>
<dbReference type="GeneID" id="72068871"/>
<sequence length="141" mass="14442">MRLLVALLVPFFALAVSAISLLDLQKKLPPCSLVCLAQGVSDNHCSLDDFACQCSKLEKIIKTVAPCLVKAGCGLENITATASIVFDVCEHDVPDNVTLESSTNTAPAGAKATSGAVTTTMITHGAGWAAVAAIVAAAVML</sequence>
<dbReference type="PROSITE" id="PS52012">
    <property type="entry name" value="CFEM"/>
    <property type="match status" value="1"/>
</dbReference>
<evidence type="ECO:0000256" key="7">
    <source>
        <dbReference type="ARBA" id="ARBA00023157"/>
    </source>
</evidence>
<dbReference type="GO" id="GO:0098552">
    <property type="term" value="C:side of membrane"/>
    <property type="evidence" value="ECO:0007669"/>
    <property type="project" value="UniProtKB-KW"/>
</dbReference>
<dbReference type="OrthoDB" id="3767534at2759"/>
<comment type="similarity">
    <text evidence="3">Belongs to the RBT5 family.</text>
</comment>
<keyword evidence="5" id="KW-0336">GPI-anchor</keyword>
<evidence type="ECO:0000256" key="1">
    <source>
        <dbReference type="ARBA" id="ARBA00004589"/>
    </source>
</evidence>
<evidence type="ECO:0000259" key="11">
    <source>
        <dbReference type="PROSITE" id="PS52012"/>
    </source>
</evidence>
<keyword evidence="9" id="KW-0479">Metal-binding</keyword>
<name>A0A9Q8QJD4_9HYPO</name>
<organism evidence="12 13">
    <name type="scientific">Purpureocillium takamizusanense</name>
    <dbReference type="NCBI Taxonomy" id="2060973"/>
    <lineage>
        <taxon>Eukaryota</taxon>
        <taxon>Fungi</taxon>
        <taxon>Dikarya</taxon>
        <taxon>Ascomycota</taxon>
        <taxon>Pezizomycotina</taxon>
        <taxon>Sordariomycetes</taxon>
        <taxon>Hypocreomycetidae</taxon>
        <taxon>Hypocreales</taxon>
        <taxon>Ophiocordycipitaceae</taxon>
        <taxon>Purpureocillium</taxon>
    </lineage>
</organism>
<keyword evidence="13" id="KW-1185">Reference proteome</keyword>
<evidence type="ECO:0000256" key="9">
    <source>
        <dbReference type="PROSITE-ProRule" id="PRU01356"/>
    </source>
</evidence>
<keyword evidence="5" id="KW-0325">Glycoprotein</keyword>